<reference evidence="3" key="1">
    <citation type="journal article" date="2022" name="G3 (Bethesda)">
        <title>Unveiling the complete genome sequence of Alicyclobacillus acidoterrestris DSM 3922T, a taint-producing strain.</title>
        <authorList>
            <person name="Leonardo I.C."/>
            <person name="Barreto Crespo M.T."/>
            <person name="Gaspar F.B."/>
        </authorList>
    </citation>
    <scope>NUCLEOTIDE SEQUENCE [LARGE SCALE GENOMIC DNA]</scope>
    <source>
        <strain evidence="3">DSM 3922</strain>
    </source>
</reference>
<dbReference type="PANTHER" id="PTHR37299:SF1">
    <property type="entry name" value="STAGE 0 SPORULATION PROTEIN A HOMOLOG"/>
    <property type="match status" value="1"/>
</dbReference>
<dbReference type="GO" id="GO:0003677">
    <property type="term" value="F:DNA binding"/>
    <property type="evidence" value="ECO:0007669"/>
    <property type="project" value="UniProtKB-KW"/>
</dbReference>
<dbReference type="EMBL" id="CP080467">
    <property type="protein sequence ID" value="UNO50007.1"/>
    <property type="molecule type" value="Genomic_DNA"/>
</dbReference>
<dbReference type="Proteomes" id="UP000829401">
    <property type="component" value="Chromosome"/>
</dbReference>
<organism evidence="2 3">
    <name type="scientific">Alicyclobacillus acidoterrestris (strain ATCC 49025 / DSM 3922 / CIP 106132 / NCIMB 13137 / GD3B)</name>
    <dbReference type="NCBI Taxonomy" id="1356854"/>
    <lineage>
        <taxon>Bacteria</taxon>
        <taxon>Bacillati</taxon>
        <taxon>Bacillota</taxon>
        <taxon>Bacilli</taxon>
        <taxon>Bacillales</taxon>
        <taxon>Alicyclobacillaceae</taxon>
        <taxon>Alicyclobacillus</taxon>
    </lineage>
</organism>
<accession>A0A9E6ZGC6</accession>
<dbReference type="PANTHER" id="PTHR37299">
    <property type="entry name" value="TRANSCRIPTIONAL REGULATOR-RELATED"/>
    <property type="match status" value="1"/>
</dbReference>
<feature type="domain" description="HTH LytTR-type" evidence="1">
    <location>
        <begin position="124"/>
        <end position="220"/>
    </location>
</feature>
<dbReference type="Gene3D" id="2.40.50.40">
    <property type="match status" value="1"/>
</dbReference>
<keyword evidence="3" id="KW-1185">Reference proteome</keyword>
<gene>
    <name evidence="2" type="ORF">K1I37_05810</name>
</gene>
<dbReference type="Pfam" id="PF04397">
    <property type="entry name" value="LytTR"/>
    <property type="match status" value="1"/>
</dbReference>
<dbReference type="KEGG" id="aaco:K1I37_05810"/>
<evidence type="ECO:0000259" key="1">
    <source>
        <dbReference type="PROSITE" id="PS50930"/>
    </source>
</evidence>
<dbReference type="InterPro" id="IPR046947">
    <property type="entry name" value="LytR-like"/>
</dbReference>
<keyword evidence="2" id="KW-0238">DNA-binding</keyword>
<dbReference type="RefSeq" id="WP_161624353.1">
    <property type="nucleotide sequence ID" value="NZ_AURB01000133.1"/>
</dbReference>
<dbReference type="InterPro" id="IPR007492">
    <property type="entry name" value="LytTR_DNA-bd_dom"/>
</dbReference>
<name>A0A9E6ZGC6_ALIAG</name>
<dbReference type="GO" id="GO:0000156">
    <property type="term" value="F:phosphorelay response regulator activity"/>
    <property type="evidence" value="ECO:0007669"/>
    <property type="project" value="InterPro"/>
</dbReference>
<sequence length="220" mass="25151">MKASPLLEQLPELLRDWIPPTASVAIASGQKYVAYHPGAVDLRIAPGEVVRPGSIADLVFSHRHRIESEVDSDVFGVPYYGLGYPLQSEQGIESAVAVILPPKSEERRQPLSYVVGKTGQVWRPISIQDIAYFESYEKKTWFYTKNGRFSTEHTLRALELHLPDEHFLRIHRSYIVHIRFIDSIERDDRSNLNVVMAVPNKTRLSVAQTYVRRVRTHLGF</sequence>
<dbReference type="PROSITE" id="PS50930">
    <property type="entry name" value="HTH_LYTTR"/>
    <property type="match status" value="1"/>
</dbReference>
<evidence type="ECO:0000313" key="2">
    <source>
        <dbReference type="EMBL" id="UNO50007.1"/>
    </source>
</evidence>
<dbReference type="AlphaFoldDB" id="A0A9E6ZGC6"/>
<dbReference type="OrthoDB" id="9802383at2"/>
<evidence type="ECO:0000313" key="3">
    <source>
        <dbReference type="Proteomes" id="UP000829401"/>
    </source>
</evidence>
<protein>
    <submittedName>
        <fullName evidence="2">LytTR family transcriptional regulator DNA-binding domain-containing protein</fullName>
    </submittedName>
</protein>
<proteinExistence type="predicted"/>
<dbReference type="SMART" id="SM00850">
    <property type="entry name" value="LytTR"/>
    <property type="match status" value="1"/>
</dbReference>
<dbReference type="Gene3D" id="2.20.25.10">
    <property type="match status" value="1"/>
</dbReference>